<feature type="compositionally biased region" description="Basic and acidic residues" evidence="6">
    <location>
        <begin position="169"/>
        <end position="178"/>
    </location>
</feature>
<evidence type="ECO:0000256" key="3">
    <source>
        <dbReference type="ARBA" id="ARBA00022989"/>
    </source>
</evidence>
<dbReference type="PANTHER" id="PTHR22776">
    <property type="entry name" value="MARVEL-CONTAINING POTENTIAL LIPID RAFT-ASSOCIATED PROTEIN"/>
    <property type="match status" value="1"/>
</dbReference>
<evidence type="ECO:0000313" key="10">
    <source>
        <dbReference type="Proteomes" id="UP001159405"/>
    </source>
</evidence>
<feature type="domain" description="MARVEL" evidence="8">
    <location>
        <begin position="16"/>
        <end position="154"/>
    </location>
</feature>
<keyword evidence="3 7" id="KW-1133">Transmembrane helix</keyword>
<keyword evidence="10" id="KW-1185">Reference proteome</keyword>
<feature type="transmembrane region" description="Helical" evidence="7">
    <location>
        <begin position="61"/>
        <end position="82"/>
    </location>
</feature>
<evidence type="ECO:0000256" key="4">
    <source>
        <dbReference type="ARBA" id="ARBA00023136"/>
    </source>
</evidence>
<accession>A0ABN8SBH7</accession>
<evidence type="ECO:0000256" key="2">
    <source>
        <dbReference type="ARBA" id="ARBA00022692"/>
    </source>
</evidence>
<comment type="subcellular location">
    <subcellularLocation>
        <location evidence="1">Membrane</location>
        <topology evidence="1">Multi-pass membrane protein</topology>
    </subcellularLocation>
</comment>
<dbReference type="EMBL" id="CALNXK010000588">
    <property type="protein sequence ID" value="CAH3188066.1"/>
    <property type="molecule type" value="Genomic_DNA"/>
</dbReference>
<comment type="caution">
    <text evidence="9">The sequence shown here is derived from an EMBL/GenBank/DDBJ whole genome shotgun (WGS) entry which is preliminary data.</text>
</comment>
<keyword evidence="4 5" id="KW-0472">Membrane</keyword>
<feature type="region of interest" description="Disordered" evidence="6">
    <location>
        <begin position="159"/>
        <end position="185"/>
    </location>
</feature>
<dbReference type="Proteomes" id="UP001159405">
    <property type="component" value="Unassembled WGS sequence"/>
</dbReference>
<dbReference type="PANTHER" id="PTHR22776:SF49">
    <property type="entry name" value="MARVEL DOMAIN-CONTAINING PROTEIN"/>
    <property type="match status" value="1"/>
</dbReference>
<feature type="transmembrane region" description="Helical" evidence="7">
    <location>
        <begin position="128"/>
        <end position="148"/>
    </location>
</feature>
<gene>
    <name evidence="9" type="ORF">PLOB_00039094</name>
</gene>
<evidence type="ECO:0000313" key="9">
    <source>
        <dbReference type="EMBL" id="CAH3188066.1"/>
    </source>
</evidence>
<evidence type="ECO:0000259" key="8">
    <source>
        <dbReference type="PROSITE" id="PS51225"/>
    </source>
</evidence>
<dbReference type="InterPro" id="IPR008253">
    <property type="entry name" value="Marvel"/>
</dbReference>
<evidence type="ECO:0000256" key="5">
    <source>
        <dbReference type="PROSITE-ProRule" id="PRU00581"/>
    </source>
</evidence>
<protein>
    <recommendedName>
        <fullName evidence="8">MARVEL domain-containing protein</fullName>
    </recommendedName>
</protein>
<proteinExistence type="predicted"/>
<organism evidence="9 10">
    <name type="scientific">Porites lobata</name>
    <dbReference type="NCBI Taxonomy" id="104759"/>
    <lineage>
        <taxon>Eukaryota</taxon>
        <taxon>Metazoa</taxon>
        <taxon>Cnidaria</taxon>
        <taxon>Anthozoa</taxon>
        <taxon>Hexacorallia</taxon>
        <taxon>Scleractinia</taxon>
        <taxon>Fungiina</taxon>
        <taxon>Poritidae</taxon>
        <taxon>Porites</taxon>
    </lineage>
</organism>
<reference evidence="9 10" key="1">
    <citation type="submission" date="2022-05" db="EMBL/GenBank/DDBJ databases">
        <authorList>
            <consortium name="Genoscope - CEA"/>
            <person name="William W."/>
        </authorList>
    </citation>
    <scope>NUCLEOTIDE SEQUENCE [LARGE SCALE GENOMIC DNA]</scope>
</reference>
<keyword evidence="2 5" id="KW-0812">Transmembrane</keyword>
<evidence type="ECO:0000256" key="7">
    <source>
        <dbReference type="SAM" id="Phobius"/>
    </source>
</evidence>
<dbReference type="InterPro" id="IPR050578">
    <property type="entry name" value="MARVEL-CKLF_proteins"/>
</dbReference>
<evidence type="ECO:0000256" key="1">
    <source>
        <dbReference type="ARBA" id="ARBA00004141"/>
    </source>
</evidence>
<name>A0ABN8SBH7_9CNID</name>
<sequence length="185" mass="20235">MAAQRDGFINFSLDYVTKTWVGKLKVAELVFTLLGGACGSAVYCYYGNTCGCSPKMGFFDFVAWTAFINALIDMIIHLLGLWDRLLWIFRHPAVHTVLCLVAVVGFLIGSSLAASAARDWCATSSTTVGAAAFFGFVCLVLFAVECFLHFEEYRSMQSEARQQSSGQDKPPDYIEEKPTSGPGVV</sequence>
<evidence type="ECO:0000256" key="6">
    <source>
        <dbReference type="SAM" id="MobiDB-lite"/>
    </source>
</evidence>
<dbReference type="PROSITE" id="PS51225">
    <property type="entry name" value="MARVEL"/>
    <property type="match status" value="1"/>
</dbReference>
<feature type="transmembrane region" description="Helical" evidence="7">
    <location>
        <begin position="94"/>
        <end position="116"/>
    </location>
</feature>